<reference evidence="2" key="1">
    <citation type="submission" date="2023-07" db="EMBL/GenBank/DDBJ databases">
        <title>30 novel species of actinomycetes from the DSMZ collection.</title>
        <authorList>
            <person name="Nouioui I."/>
        </authorList>
    </citation>
    <scope>NUCLEOTIDE SEQUENCE [LARGE SCALE GENOMIC DNA]</scope>
    <source>
        <strain evidence="2">DSM 41982</strain>
    </source>
</reference>
<protein>
    <submittedName>
        <fullName evidence="1">Uncharacterized protein</fullName>
    </submittedName>
</protein>
<dbReference type="AlphaFoldDB" id="A0ABD5E1D3"/>
<name>A0ABD5E1D3_9ACTN</name>
<evidence type="ECO:0000313" key="1">
    <source>
        <dbReference type="EMBL" id="MDT0415145.1"/>
    </source>
</evidence>
<sequence length="50" mass="5177">MSRRTAEALARTGSPAAARLLTEALARADAALGDWIETGVEDATAPPPTR</sequence>
<dbReference type="EMBL" id="JAVRER010000007">
    <property type="protein sequence ID" value="MDT0415145.1"/>
    <property type="molecule type" value="Genomic_DNA"/>
</dbReference>
<dbReference type="Proteomes" id="UP001183607">
    <property type="component" value="Unassembled WGS sequence"/>
</dbReference>
<evidence type="ECO:0000313" key="2">
    <source>
        <dbReference type="Proteomes" id="UP001183607"/>
    </source>
</evidence>
<comment type="caution">
    <text evidence="1">The sequence shown here is derived from an EMBL/GenBank/DDBJ whole genome shotgun (WGS) entry which is preliminary data.</text>
</comment>
<gene>
    <name evidence="1" type="ORF">RM574_06530</name>
</gene>
<dbReference type="RefSeq" id="WP_175417877.1">
    <property type="nucleotide sequence ID" value="NZ_JAVRER010000007.1"/>
</dbReference>
<proteinExistence type="predicted"/>
<organism evidence="1 2">
    <name type="scientific">Streptomyces evansiae</name>
    <dbReference type="NCBI Taxonomy" id="3075535"/>
    <lineage>
        <taxon>Bacteria</taxon>
        <taxon>Bacillati</taxon>
        <taxon>Actinomycetota</taxon>
        <taxon>Actinomycetes</taxon>
        <taxon>Kitasatosporales</taxon>
        <taxon>Streptomycetaceae</taxon>
        <taxon>Streptomyces</taxon>
    </lineage>
</organism>
<accession>A0ABD5E1D3</accession>